<evidence type="ECO:0000256" key="1">
    <source>
        <dbReference type="SAM" id="MobiDB-lite"/>
    </source>
</evidence>
<feature type="compositionally biased region" description="Low complexity" evidence="1">
    <location>
        <begin position="31"/>
        <end position="43"/>
    </location>
</feature>
<gene>
    <name evidence="2" type="ORF">GUJ93_ZPchr0007g3318</name>
</gene>
<organism evidence="2 3">
    <name type="scientific">Zizania palustris</name>
    <name type="common">Northern wild rice</name>
    <dbReference type="NCBI Taxonomy" id="103762"/>
    <lineage>
        <taxon>Eukaryota</taxon>
        <taxon>Viridiplantae</taxon>
        <taxon>Streptophyta</taxon>
        <taxon>Embryophyta</taxon>
        <taxon>Tracheophyta</taxon>
        <taxon>Spermatophyta</taxon>
        <taxon>Magnoliopsida</taxon>
        <taxon>Liliopsida</taxon>
        <taxon>Poales</taxon>
        <taxon>Poaceae</taxon>
        <taxon>BOP clade</taxon>
        <taxon>Oryzoideae</taxon>
        <taxon>Oryzeae</taxon>
        <taxon>Zizaniinae</taxon>
        <taxon>Zizania</taxon>
    </lineage>
</organism>
<dbReference type="EMBL" id="JAAALK010000282">
    <property type="protein sequence ID" value="KAG8080403.1"/>
    <property type="molecule type" value="Genomic_DNA"/>
</dbReference>
<evidence type="ECO:0000313" key="2">
    <source>
        <dbReference type="EMBL" id="KAG8080403.1"/>
    </source>
</evidence>
<accession>A0A8J5W551</accession>
<protein>
    <submittedName>
        <fullName evidence="2">Uncharacterized protein</fullName>
    </submittedName>
</protein>
<feature type="compositionally biased region" description="Basic and acidic residues" evidence="1">
    <location>
        <begin position="54"/>
        <end position="68"/>
    </location>
</feature>
<dbReference type="Proteomes" id="UP000729402">
    <property type="component" value="Unassembled WGS sequence"/>
</dbReference>
<reference evidence="2" key="2">
    <citation type="submission" date="2021-02" db="EMBL/GenBank/DDBJ databases">
        <authorList>
            <person name="Kimball J.A."/>
            <person name="Haas M.W."/>
            <person name="Macchietto M."/>
            <person name="Kono T."/>
            <person name="Duquette J."/>
            <person name="Shao M."/>
        </authorList>
    </citation>
    <scope>NUCLEOTIDE SEQUENCE</scope>
    <source>
        <tissue evidence="2">Fresh leaf tissue</tissue>
    </source>
</reference>
<evidence type="ECO:0000313" key="3">
    <source>
        <dbReference type="Proteomes" id="UP000729402"/>
    </source>
</evidence>
<comment type="caution">
    <text evidence="2">The sequence shown here is derived from an EMBL/GenBank/DDBJ whole genome shotgun (WGS) entry which is preliminary data.</text>
</comment>
<keyword evidence="3" id="KW-1185">Reference proteome</keyword>
<proteinExistence type="predicted"/>
<name>A0A8J5W551_ZIZPA</name>
<reference evidence="2" key="1">
    <citation type="journal article" date="2021" name="bioRxiv">
        <title>Whole Genome Assembly and Annotation of Northern Wild Rice, Zizania palustris L., Supports a Whole Genome Duplication in the Zizania Genus.</title>
        <authorList>
            <person name="Haas M."/>
            <person name="Kono T."/>
            <person name="Macchietto M."/>
            <person name="Millas R."/>
            <person name="McGilp L."/>
            <person name="Shao M."/>
            <person name="Duquette J."/>
            <person name="Hirsch C.N."/>
            <person name="Kimball J."/>
        </authorList>
    </citation>
    <scope>NUCLEOTIDE SEQUENCE</scope>
    <source>
        <tissue evidence="2">Fresh leaf tissue</tissue>
    </source>
</reference>
<dbReference type="AlphaFoldDB" id="A0A8J5W551"/>
<sequence>MTKAAVNTMRTKEQRQGWTGAMATGMTVANGRLGTTATRTRGGVAKRRGNVNDNGERSVGHHSDGAVQ</sequence>
<feature type="region of interest" description="Disordered" evidence="1">
    <location>
        <begin position="1"/>
        <end position="68"/>
    </location>
</feature>